<feature type="domain" description="Radical SAM core" evidence="7">
    <location>
        <begin position="70"/>
        <end position="305"/>
    </location>
</feature>
<evidence type="ECO:0000256" key="2">
    <source>
        <dbReference type="ARBA" id="ARBA00022485"/>
    </source>
</evidence>
<dbReference type="RefSeq" id="WP_128465559.1">
    <property type="nucleotide sequence ID" value="NZ_CP035108.1"/>
</dbReference>
<reference evidence="8 9" key="1">
    <citation type="submission" date="2019-01" db="EMBL/GenBank/DDBJ databases">
        <title>Geovibrio thiophilus DSM 11263, complete genome.</title>
        <authorList>
            <person name="Spring S."/>
            <person name="Bunk B."/>
            <person name="Sproer C."/>
        </authorList>
    </citation>
    <scope>NUCLEOTIDE SEQUENCE [LARGE SCALE GENOMIC DNA]</scope>
    <source>
        <strain evidence="8 9">DSM 11263</strain>
    </source>
</reference>
<dbReference type="Pfam" id="PF06968">
    <property type="entry name" value="BATS"/>
    <property type="match status" value="1"/>
</dbReference>
<dbReference type="InterPro" id="IPR058240">
    <property type="entry name" value="rSAM_sf"/>
</dbReference>
<dbReference type="InterPro" id="IPR007197">
    <property type="entry name" value="rSAM"/>
</dbReference>
<accession>A0A410JVQ5</accession>
<evidence type="ECO:0000313" key="8">
    <source>
        <dbReference type="EMBL" id="QAR32272.1"/>
    </source>
</evidence>
<keyword evidence="4" id="KW-0479">Metal-binding</keyword>
<protein>
    <submittedName>
        <fullName evidence="8">2-iminoacetate synthase ThiH</fullName>
    </submittedName>
</protein>
<evidence type="ECO:0000259" key="7">
    <source>
        <dbReference type="PROSITE" id="PS51918"/>
    </source>
</evidence>
<dbReference type="InterPro" id="IPR010722">
    <property type="entry name" value="BATS_dom"/>
</dbReference>
<comment type="cofactor">
    <cofactor evidence="1">
        <name>[4Fe-4S] cluster</name>
        <dbReference type="ChEBI" id="CHEBI:49883"/>
    </cofactor>
</comment>
<keyword evidence="2" id="KW-0004">4Fe-4S</keyword>
<dbReference type="PANTHER" id="PTHR43583:SF1">
    <property type="entry name" value="2-IMINOACETATE SYNTHASE"/>
    <property type="match status" value="1"/>
</dbReference>
<dbReference type="SFLD" id="SFLDG01060">
    <property type="entry name" value="BATS_domain_containing"/>
    <property type="match status" value="1"/>
</dbReference>
<dbReference type="InterPro" id="IPR013785">
    <property type="entry name" value="Aldolase_TIM"/>
</dbReference>
<dbReference type="KEGG" id="gtl:EP073_02325"/>
<dbReference type="InterPro" id="IPR012726">
    <property type="entry name" value="ThiH"/>
</dbReference>
<name>A0A410JVQ5_9BACT</name>
<dbReference type="Pfam" id="PF04055">
    <property type="entry name" value="Radical_SAM"/>
    <property type="match status" value="1"/>
</dbReference>
<sequence length="371" mass="42080">MTFTQIHKEYDWNEIKSFIHSRTADDVAAVLNKETITETDFAVLLSPAAEKFLEPMAREASSITLRRFGRTIKIYAPIYTSNECTNSCVYCGFNRHNEIPRVTLTDAEILAEAKTIADMGIQHLLLVTGESPKVVSVSDLARTCDMLRDMFSSLSIEVFPMSTGEYTALRSSGADGLTIYQETYNRETYARVHPAGRKRNFEWRLETPDRGAEAGYRTVGIGALMGLEDFRTEEFFVGIHARYLMKQYWKTHVTVSFPRIRFAAGNFTPYELIKDKNLVQSMLALRLFLHDAGLVISTREPAGMREHLLPLGVTQMSAGSKTEPGGYNKEHDGKQFKVEDDRTVAEFCAMLRSKGYDPVMKDWDKNFLVRS</sequence>
<gene>
    <name evidence="8" type="primary">thiH</name>
    <name evidence="8" type="ORF">EP073_02325</name>
</gene>
<keyword evidence="6" id="KW-0411">Iron-sulfur</keyword>
<dbReference type="GO" id="GO:0005506">
    <property type="term" value="F:iron ion binding"/>
    <property type="evidence" value="ECO:0007669"/>
    <property type="project" value="InterPro"/>
</dbReference>
<dbReference type="SFLD" id="SFLDS00029">
    <property type="entry name" value="Radical_SAM"/>
    <property type="match status" value="1"/>
</dbReference>
<dbReference type="SMART" id="SM00876">
    <property type="entry name" value="BATS"/>
    <property type="match status" value="1"/>
</dbReference>
<dbReference type="InterPro" id="IPR034428">
    <property type="entry name" value="ThiH/NoCL/HydG-like"/>
</dbReference>
<dbReference type="PANTHER" id="PTHR43583">
    <property type="entry name" value="2-IMINOACETATE SYNTHASE"/>
    <property type="match status" value="1"/>
</dbReference>
<dbReference type="GO" id="GO:0009228">
    <property type="term" value="P:thiamine biosynthetic process"/>
    <property type="evidence" value="ECO:0007669"/>
    <property type="project" value="InterPro"/>
</dbReference>
<dbReference type="PROSITE" id="PS51918">
    <property type="entry name" value="RADICAL_SAM"/>
    <property type="match status" value="1"/>
</dbReference>
<evidence type="ECO:0000256" key="6">
    <source>
        <dbReference type="ARBA" id="ARBA00023014"/>
    </source>
</evidence>
<keyword evidence="5" id="KW-0408">Iron</keyword>
<keyword evidence="3" id="KW-0949">S-adenosyl-L-methionine</keyword>
<dbReference type="Gene3D" id="3.20.20.70">
    <property type="entry name" value="Aldolase class I"/>
    <property type="match status" value="1"/>
</dbReference>
<proteinExistence type="predicted"/>
<evidence type="ECO:0000313" key="9">
    <source>
        <dbReference type="Proteomes" id="UP000287502"/>
    </source>
</evidence>
<dbReference type="CDD" id="cd01335">
    <property type="entry name" value="Radical_SAM"/>
    <property type="match status" value="1"/>
</dbReference>
<keyword evidence="9" id="KW-1185">Reference proteome</keyword>
<dbReference type="SUPFAM" id="SSF102114">
    <property type="entry name" value="Radical SAM enzymes"/>
    <property type="match status" value="1"/>
</dbReference>
<dbReference type="SFLD" id="SFLDF00301">
    <property type="entry name" value="2-iminoacetate_synthase_(ThiH)"/>
    <property type="match status" value="1"/>
</dbReference>
<dbReference type="AlphaFoldDB" id="A0A410JVQ5"/>
<dbReference type="EMBL" id="CP035108">
    <property type="protein sequence ID" value="QAR32272.1"/>
    <property type="molecule type" value="Genomic_DNA"/>
</dbReference>
<evidence type="ECO:0000256" key="1">
    <source>
        <dbReference type="ARBA" id="ARBA00001966"/>
    </source>
</evidence>
<evidence type="ECO:0000256" key="5">
    <source>
        <dbReference type="ARBA" id="ARBA00023004"/>
    </source>
</evidence>
<dbReference type="GO" id="GO:0051539">
    <property type="term" value="F:4 iron, 4 sulfur cluster binding"/>
    <property type="evidence" value="ECO:0007669"/>
    <property type="project" value="UniProtKB-KW"/>
</dbReference>
<dbReference type="OrthoDB" id="9801120at2"/>
<dbReference type="SFLD" id="SFLDG01081">
    <property type="entry name" value="cleavage_of_the_Ca-Cb_bond_in"/>
    <property type="match status" value="1"/>
</dbReference>
<evidence type="ECO:0000256" key="4">
    <source>
        <dbReference type="ARBA" id="ARBA00022723"/>
    </source>
</evidence>
<dbReference type="NCBIfam" id="TIGR02351">
    <property type="entry name" value="thiH"/>
    <property type="match status" value="1"/>
</dbReference>
<dbReference type="Proteomes" id="UP000287502">
    <property type="component" value="Chromosome"/>
</dbReference>
<evidence type="ECO:0000256" key="3">
    <source>
        <dbReference type="ARBA" id="ARBA00022691"/>
    </source>
</evidence>
<dbReference type="GO" id="GO:0003824">
    <property type="term" value="F:catalytic activity"/>
    <property type="evidence" value="ECO:0007669"/>
    <property type="project" value="InterPro"/>
</dbReference>
<organism evidence="8 9">
    <name type="scientific">Geovibrio thiophilus</name>
    <dbReference type="NCBI Taxonomy" id="139438"/>
    <lineage>
        <taxon>Bacteria</taxon>
        <taxon>Pseudomonadati</taxon>
        <taxon>Deferribacterota</taxon>
        <taxon>Deferribacteres</taxon>
        <taxon>Deferribacterales</taxon>
        <taxon>Geovibrionaceae</taxon>
        <taxon>Geovibrio</taxon>
    </lineage>
</organism>